<dbReference type="InterPro" id="IPR005950">
    <property type="entry name" value="ModA"/>
</dbReference>
<sequence>MTMMKPLAAVVALTLTCCALTSCGKADPETSLTVFAAASLKKSFETIGKDFEEETGTDVTFSFAGSSGLVEQMKSGAPAQVFASADEPTMDTASQAGLVQEPQIFATNTLTIAVPEGNPANIASLETLTRPGVKVAVCAPAVPCGNATKQVLDRAGVTLTPATEESKVTAVLTKVESGQVDAGLVYVTDARASDKVEAVDFPQAAEVVNRYPIAVTSHGKKTASAAQFVEFVLSDRAQQVLHANGFGQR</sequence>
<dbReference type="PIRSF" id="PIRSF004846">
    <property type="entry name" value="ModA"/>
    <property type="match status" value="1"/>
</dbReference>
<proteinExistence type="inferred from homology"/>
<keyword evidence="3 4" id="KW-0732">Signal</keyword>
<dbReference type="PANTHER" id="PTHR30632">
    <property type="entry name" value="MOLYBDATE-BINDING PERIPLASMIC PROTEIN"/>
    <property type="match status" value="1"/>
</dbReference>
<dbReference type="Proteomes" id="UP000809290">
    <property type="component" value="Unassembled WGS sequence"/>
</dbReference>
<reference evidence="5 6" key="1">
    <citation type="submission" date="2021-01" db="EMBL/GenBank/DDBJ databases">
        <title>Sequencing the genomes of 1000 actinobacteria strains.</title>
        <authorList>
            <person name="Klenk H.-P."/>
        </authorList>
    </citation>
    <scope>NUCLEOTIDE SEQUENCE [LARGE SCALE GENOMIC DNA]</scope>
    <source>
        <strain evidence="5 6">DSM 13657</strain>
    </source>
</reference>
<dbReference type="InterPro" id="IPR050682">
    <property type="entry name" value="ModA/WtpA"/>
</dbReference>
<dbReference type="PROSITE" id="PS51257">
    <property type="entry name" value="PROKAR_LIPOPROTEIN"/>
    <property type="match status" value="1"/>
</dbReference>
<keyword evidence="6" id="KW-1185">Reference proteome</keyword>
<keyword evidence="2" id="KW-0479">Metal-binding</keyword>
<accession>A0ABS2SM33</accession>
<feature type="chain" id="PRO_5046976021" evidence="4">
    <location>
        <begin position="27"/>
        <end position="249"/>
    </location>
</feature>
<dbReference type="SUPFAM" id="SSF53850">
    <property type="entry name" value="Periplasmic binding protein-like II"/>
    <property type="match status" value="1"/>
</dbReference>
<comment type="caution">
    <text evidence="5">The sequence shown here is derived from an EMBL/GenBank/DDBJ whole genome shotgun (WGS) entry which is preliminary data.</text>
</comment>
<dbReference type="EMBL" id="JAFBCP010000001">
    <property type="protein sequence ID" value="MBM7816353.1"/>
    <property type="molecule type" value="Genomic_DNA"/>
</dbReference>
<gene>
    <name evidence="5" type="ORF">JOE56_001047</name>
</gene>
<dbReference type="NCBIfam" id="TIGR01256">
    <property type="entry name" value="modA"/>
    <property type="match status" value="1"/>
</dbReference>
<protein>
    <submittedName>
        <fullName evidence="5">Molybdate transport system substrate-binding protein</fullName>
    </submittedName>
</protein>
<evidence type="ECO:0000313" key="6">
    <source>
        <dbReference type="Proteomes" id="UP000809290"/>
    </source>
</evidence>
<dbReference type="Gene3D" id="3.40.190.10">
    <property type="entry name" value="Periplasmic binding protein-like II"/>
    <property type="match status" value="2"/>
</dbReference>
<evidence type="ECO:0000256" key="4">
    <source>
        <dbReference type="SAM" id="SignalP"/>
    </source>
</evidence>
<dbReference type="CDD" id="cd13538">
    <property type="entry name" value="PBP2_ModA_like_1"/>
    <property type="match status" value="1"/>
</dbReference>
<feature type="signal peptide" evidence="4">
    <location>
        <begin position="1"/>
        <end position="26"/>
    </location>
</feature>
<name>A0ABS2SM33_9MICO</name>
<evidence type="ECO:0000256" key="1">
    <source>
        <dbReference type="ARBA" id="ARBA00009175"/>
    </source>
</evidence>
<evidence type="ECO:0000256" key="2">
    <source>
        <dbReference type="ARBA" id="ARBA00022723"/>
    </source>
</evidence>
<organism evidence="5 6">
    <name type="scientific">Brevibacterium paucivorans</name>
    <dbReference type="NCBI Taxonomy" id="170994"/>
    <lineage>
        <taxon>Bacteria</taxon>
        <taxon>Bacillati</taxon>
        <taxon>Actinomycetota</taxon>
        <taxon>Actinomycetes</taxon>
        <taxon>Micrococcales</taxon>
        <taxon>Brevibacteriaceae</taxon>
        <taxon>Brevibacterium</taxon>
    </lineage>
</organism>
<evidence type="ECO:0000256" key="3">
    <source>
        <dbReference type="ARBA" id="ARBA00022729"/>
    </source>
</evidence>
<dbReference type="PANTHER" id="PTHR30632:SF0">
    <property type="entry name" value="SULFATE-BINDING PROTEIN"/>
    <property type="match status" value="1"/>
</dbReference>
<dbReference type="RefSeq" id="WP_204515151.1">
    <property type="nucleotide sequence ID" value="NZ_JAFBCP010000001.1"/>
</dbReference>
<comment type="similarity">
    <text evidence="1">Belongs to the bacterial solute-binding protein ModA family.</text>
</comment>
<evidence type="ECO:0000313" key="5">
    <source>
        <dbReference type="EMBL" id="MBM7816353.1"/>
    </source>
</evidence>
<dbReference type="Pfam" id="PF13531">
    <property type="entry name" value="SBP_bac_11"/>
    <property type="match status" value="1"/>
</dbReference>